<evidence type="ECO:0000313" key="6">
    <source>
        <dbReference type="Proteomes" id="UP001589865"/>
    </source>
</evidence>
<dbReference type="InterPro" id="IPR003439">
    <property type="entry name" value="ABC_transporter-like_ATP-bd"/>
</dbReference>
<dbReference type="SMART" id="SM00382">
    <property type="entry name" value="AAA"/>
    <property type="match status" value="2"/>
</dbReference>
<keyword evidence="2" id="KW-0547">Nucleotide-binding</keyword>
<dbReference type="SUPFAM" id="SSF52540">
    <property type="entry name" value="P-loop containing nucleoside triphosphate hydrolases"/>
    <property type="match status" value="2"/>
</dbReference>
<dbReference type="Gene3D" id="3.40.50.300">
    <property type="entry name" value="P-loop containing nucleotide triphosphate hydrolases"/>
    <property type="match status" value="2"/>
</dbReference>
<evidence type="ECO:0000313" key="5">
    <source>
        <dbReference type="EMBL" id="MFC0408489.1"/>
    </source>
</evidence>
<evidence type="ECO:0000259" key="4">
    <source>
        <dbReference type="PROSITE" id="PS50893"/>
    </source>
</evidence>
<proteinExistence type="predicted"/>
<feature type="domain" description="ABC transporter" evidence="4">
    <location>
        <begin position="4"/>
        <end position="245"/>
    </location>
</feature>
<dbReference type="InterPro" id="IPR017871">
    <property type="entry name" value="ABC_transporter-like_CS"/>
</dbReference>
<reference evidence="5 6" key="1">
    <citation type="submission" date="2024-09" db="EMBL/GenBank/DDBJ databases">
        <authorList>
            <person name="Sun Q."/>
            <person name="Mori K."/>
        </authorList>
    </citation>
    <scope>NUCLEOTIDE SEQUENCE [LARGE SCALE GENOMIC DNA]</scope>
    <source>
        <strain evidence="5 6">TBRC 5777</strain>
    </source>
</reference>
<keyword evidence="1" id="KW-0677">Repeat</keyword>
<organism evidence="5 6">
    <name type="scientific">Roseomonas elaeocarpi</name>
    <dbReference type="NCBI Taxonomy" id="907779"/>
    <lineage>
        <taxon>Bacteria</taxon>
        <taxon>Pseudomonadati</taxon>
        <taxon>Pseudomonadota</taxon>
        <taxon>Alphaproteobacteria</taxon>
        <taxon>Acetobacterales</taxon>
        <taxon>Roseomonadaceae</taxon>
        <taxon>Roseomonas</taxon>
    </lineage>
</organism>
<feature type="domain" description="ABC transporter" evidence="4">
    <location>
        <begin position="312"/>
        <end position="526"/>
    </location>
</feature>
<dbReference type="EMBL" id="JBHLUN010000006">
    <property type="protein sequence ID" value="MFC0408489.1"/>
    <property type="molecule type" value="Genomic_DNA"/>
</dbReference>
<evidence type="ECO:0000256" key="3">
    <source>
        <dbReference type="ARBA" id="ARBA00022840"/>
    </source>
</evidence>
<dbReference type="InterPro" id="IPR037118">
    <property type="entry name" value="Val-tRNA_synth_C_sf"/>
</dbReference>
<keyword evidence="6" id="KW-1185">Reference proteome</keyword>
<sequence>MTVLAINDITVRFGGRTLLDGASLQLDPGHKIGLVGRNGVGKSTLFRVLTNQLQPDGGEVRLAARARMAYLAQEAPSGEGSLLDTVLEADTERAALLAELEGGAEPLREAEIHERLRAIGADAAPSRAATVLAGLGFDAAAQARPVGEYSGGWRMRVSLARALFLEPDLLLLDEPTNHLDLEATVWLEGWLKRFSGAAIIISHDRDLLDRCVDGIAHLDAAKITTYPGGYSEFIRIRTERRAQQLAANAKVLAERKHMQAFVDRFRAKASKARQAQSRLKALERLPPVEAVMEERSVHFSFPEPAEVAPPILTMREASVGYDGRTILRGLDLRLDSEDRIALLGANGNGKSTLAKLIAGRMTAQSGEVRRTPRLKVGFFAQHQAEELDLDGTALTHMQQAMPKATETQCRAQLARFGLDEDRATTPVRDCSGGEKARLLLALCTRDAPQLLILDEPTNHLDMDARESLIRALANYGGAVLLITHDPRLVELAADQLWLVGDGTVRPYDGDMDDYRAYLLDRARPVAKDSAPAGKRDDRRERAANRAALAPLRERVREIEARIEKLKLEDGLIERKLADPEFYTKRKPADITWANTRRAAIAHQIGVLEEEWLSLSEQLEAA</sequence>
<evidence type="ECO:0000256" key="1">
    <source>
        <dbReference type="ARBA" id="ARBA00022737"/>
    </source>
</evidence>
<dbReference type="PANTHER" id="PTHR19211">
    <property type="entry name" value="ATP-BINDING TRANSPORT PROTEIN-RELATED"/>
    <property type="match status" value="1"/>
</dbReference>
<comment type="caution">
    <text evidence="5">The sequence shown here is derived from an EMBL/GenBank/DDBJ whole genome shotgun (WGS) entry which is preliminary data.</text>
</comment>
<accession>A0ABV6JRY8</accession>
<name>A0ABV6JRY8_9PROT</name>
<dbReference type="PROSITE" id="PS50893">
    <property type="entry name" value="ABC_TRANSPORTER_2"/>
    <property type="match status" value="2"/>
</dbReference>
<dbReference type="GO" id="GO:0005524">
    <property type="term" value="F:ATP binding"/>
    <property type="evidence" value="ECO:0007669"/>
    <property type="project" value="UniProtKB-KW"/>
</dbReference>
<dbReference type="PROSITE" id="PS00211">
    <property type="entry name" value="ABC_TRANSPORTER_1"/>
    <property type="match status" value="2"/>
</dbReference>
<gene>
    <name evidence="5" type="ORF">ACFFGY_09540</name>
</gene>
<dbReference type="InterPro" id="IPR003593">
    <property type="entry name" value="AAA+_ATPase"/>
</dbReference>
<dbReference type="Pfam" id="PF12848">
    <property type="entry name" value="ABC_tran_Xtn"/>
    <property type="match status" value="1"/>
</dbReference>
<dbReference type="InterPro" id="IPR032781">
    <property type="entry name" value="ABC_tran_Xtn"/>
</dbReference>
<keyword evidence="3 5" id="KW-0067">ATP-binding</keyword>
<dbReference type="Gene3D" id="1.10.287.380">
    <property type="entry name" value="Valyl-tRNA synthetase, C-terminal domain"/>
    <property type="match status" value="1"/>
</dbReference>
<dbReference type="RefSeq" id="WP_377044241.1">
    <property type="nucleotide sequence ID" value="NZ_JBHLUN010000006.1"/>
</dbReference>
<protein>
    <submittedName>
        <fullName evidence="5">ABC-F family ATP-binding cassette domain-containing protein</fullName>
    </submittedName>
</protein>
<dbReference type="InterPro" id="IPR050611">
    <property type="entry name" value="ABCF"/>
</dbReference>
<evidence type="ECO:0000256" key="2">
    <source>
        <dbReference type="ARBA" id="ARBA00022741"/>
    </source>
</evidence>
<dbReference type="Pfam" id="PF00005">
    <property type="entry name" value="ABC_tran"/>
    <property type="match status" value="2"/>
</dbReference>
<dbReference type="CDD" id="cd03221">
    <property type="entry name" value="ABCF_EF-3"/>
    <property type="match status" value="2"/>
</dbReference>
<dbReference type="PANTHER" id="PTHR19211:SF14">
    <property type="entry name" value="ATP-BINDING CASSETTE SUB-FAMILY F MEMBER 1"/>
    <property type="match status" value="1"/>
</dbReference>
<dbReference type="Proteomes" id="UP001589865">
    <property type="component" value="Unassembled WGS sequence"/>
</dbReference>
<dbReference type="InterPro" id="IPR027417">
    <property type="entry name" value="P-loop_NTPase"/>
</dbReference>